<name>A0A7W4Z8Q5_9GAMM</name>
<sequence>MTTHVFVIGLDEFHLRQLQTIRNADAYAFHGLLPYDMVVNPETYPIEDMIEHGRRELAGAGVPVDAIIGHWDFPTTALLAVFRRDHGLPGASLAATLIADHKYWSRLRQREVIPGHIPDFQSLNPFDPEAEDQIELDFPFWIKPVIGFSSQMVYRVADPRELRQALSGIREGIGRFGDPFARLMERAGLPANIPREIDANHCVLEKPIDGWQCTLEGYIQHGKVVVYGTVDSIREGALRSSFARYEFPSQLPREVRERMVAVTERAVPALDLDDTPFNVEFYWDRESDRIRLLEVNTRISKSHSPLFADVAGASHHEVAVDVALGRKPDFPRWEGEHSVSTKFMLRRFEDGIVTRVPTAAELTALESEFPGARIQVEVKEGDRLSELRGQEVYSYEVAVIFMGGRDHRELEARYRELAKRLPLEFQSLPGERPAQAG</sequence>
<dbReference type="SUPFAM" id="SSF56059">
    <property type="entry name" value="Glutathione synthetase ATP-binding domain-like"/>
    <property type="match status" value="1"/>
</dbReference>
<dbReference type="Gene3D" id="3.30.470.20">
    <property type="entry name" value="ATP-grasp fold, B domain"/>
    <property type="match status" value="1"/>
</dbReference>
<feature type="domain" description="ATP-grasp" evidence="5">
    <location>
        <begin position="109"/>
        <end position="324"/>
    </location>
</feature>
<dbReference type="PANTHER" id="PTHR43585">
    <property type="entry name" value="FUMIPYRROLE BIOSYNTHESIS PROTEIN C"/>
    <property type="match status" value="1"/>
</dbReference>
<protein>
    <recommendedName>
        <fullName evidence="5">ATP-grasp domain-containing protein</fullName>
    </recommendedName>
</protein>
<evidence type="ECO:0000256" key="1">
    <source>
        <dbReference type="ARBA" id="ARBA00022598"/>
    </source>
</evidence>
<dbReference type="EMBL" id="JACHWZ010000001">
    <property type="protein sequence ID" value="MBB3059395.1"/>
    <property type="molecule type" value="Genomic_DNA"/>
</dbReference>
<proteinExistence type="predicted"/>
<dbReference type="GO" id="GO:0005524">
    <property type="term" value="F:ATP binding"/>
    <property type="evidence" value="ECO:0007669"/>
    <property type="project" value="UniProtKB-UniRule"/>
</dbReference>
<evidence type="ECO:0000256" key="4">
    <source>
        <dbReference type="PROSITE-ProRule" id="PRU00409"/>
    </source>
</evidence>
<keyword evidence="2 4" id="KW-0547">Nucleotide-binding</keyword>
<dbReference type="PROSITE" id="PS00867">
    <property type="entry name" value="CPSASE_2"/>
    <property type="match status" value="1"/>
</dbReference>
<dbReference type="PROSITE" id="PS50975">
    <property type="entry name" value="ATP_GRASP"/>
    <property type="match status" value="1"/>
</dbReference>
<evidence type="ECO:0000256" key="2">
    <source>
        <dbReference type="ARBA" id="ARBA00022741"/>
    </source>
</evidence>
<dbReference type="GO" id="GO:0016874">
    <property type="term" value="F:ligase activity"/>
    <property type="evidence" value="ECO:0007669"/>
    <property type="project" value="UniProtKB-KW"/>
</dbReference>
<dbReference type="AlphaFoldDB" id="A0A7W4Z8Q5"/>
<evidence type="ECO:0000313" key="6">
    <source>
        <dbReference type="EMBL" id="MBB3059395.1"/>
    </source>
</evidence>
<evidence type="ECO:0000259" key="5">
    <source>
        <dbReference type="PROSITE" id="PS50975"/>
    </source>
</evidence>
<dbReference type="RefSeq" id="WP_221191714.1">
    <property type="nucleotide sequence ID" value="NZ_JACHWZ010000001.1"/>
</dbReference>
<dbReference type="GO" id="GO:0046872">
    <property type="term" value="F:metal ion binding"/>
    <property type="evidence" value="ECO:0007669"/>
    <property type="project" value="InterPro"/>
</dbReference>
<evidence type="ECO:0000313" key="7">
    <source>
        <dbReference type="Proteomes" id="UP000535937"/>
    </source>
</evidence>
<dbReference type="Proteomes" id="UP000535937">
    <property type="component" value="Unassembled WGS sequence"/>
</dbReference>
<evidence type="ECO:0000256" key="3">
    <source>
        <dbReference type="ARBA" id="ARBA00022840"/>
    </source>
</evidence>
<dbReference type="InterPro" id="IPR011761">
    <property type="entry name" value="ATP-grasp"/>
</dbReference>
<gene>
    <name evidence="6" type="ORF">FHS09_000196</name>
</gene>
<keyword evidence="7" id="KW-1185">Reference proteome</keyword>
<dbReference type="Pfam" id="PF13535">
    <property type="entry name" value="ATP-grasp_4"/>
    <property type="match status" value="1"/>
</dbReference>
<organism evidence="6 7">
    <name type="scientific">Microbulbifer rhizosphaerae</name>
    <dbReference type="NCBI Taxonomy" id="1562603"/>
    <lineage>
        <taxon>Bacteria</taxon>
        <taxon>Pseudomonadati</taxon>
        <taxon>Pseudomonadota</taxon>
        <taxon>Gammaproteobacteria</taxon>
        <taxon>Cellvibrionales</taxon>
        <taxon>Microbulbiferaceae</taxon>
        <taxon>Microbulbifer</taxon>
    </lineage>
</organism>
<reference evidence="6 7" key="1">
    <citation type="submission" date="2020-08" db="EMBL/GenBank/DDBJ databases">
        <title>Genomic Encyclopedia of Type Strains, Phase III (KMG-III): the genomes of soil and plant-associated and newly described type strains.</title>
        <authorList>
            <person name="Whitman W."/>
        </authorList>
    </citation>
    <scope>NUCLEOTIDE SEQUENCE [LARGE SCALE GENOMIC DNA]</scope>
    <source>
        <strain evidence="6 7">CECT 8799</strain>
    </source>
</reference>
<comment type="caution">
    <text evidence="6">The sequence shown here is derived from an EMBL/GenBank/DDBJ whole genome shotgun (WGS) entry which is preliminary data.</text>
</comment>
<dbReference type="InterPro" id="IPR052032">
    <property type="entry name" value="ATP-dep_AA_Ligase"/>
</dbReference>
<keyword evidence="1" id="KW-0436">Ligase</keyword>
<dbReference type="PANTHER" id="PTHR43585:SF2">
    <property type="entry name" value="ATP-GRASP ENZYME FSQD"/>
    <property type="match status" value="1"/>
</dbReference>
<dbReference type="InterPro" id="IPR005479">
    <property type="entry name" value="CPAse_ATP-bd"/>
</dbReference>
<keyword evidence="3 4" id="KW-0067">ATP-binding</keyword>
<accession>A0A7W4Z8Q5</accession>